<comment type="caution">
    <text evidence="3">The sequence shown here is derived from an EMBL/GenBank/DDBJ whole genome shotgun (WGS) entry which is preliminary data.</text>
</comment>
<evidence type="ECO:0000313" key="3">
    <source>
        <dbReference type="EMBL" id="GMN71765.1"/>
    </source>
</evidence>
<dbReference type="PANTHER" id="PTHR12000:SF50">
    <property type="entry name" value="VACUOLAR-PROCESSING ENZYME GAMMA-ISOZYME"/>
    <property type="match status" value="1"/>
</dbReference>
<evidence type="ECO:0000313" key="4">
    <source>
        <dbReference type="Proteomes" id="UP001187192"/>
    </source>
</evidence>
<keyword evidence="4" id="KW-1185">Reference proteome</keyword>
<evidence type="ECO:0000256" key="1">
    <source>
        <dbReference type="ARBA" id="ARBA00009941"/>
    </source>
</evidence>
<accession>A0AA88JFA7</accession>
<feature type="non-terminal residue" evidence="3">
    <location>
        <position position="1"/>
    </location>
</feature>
<reference evidence="3" key="1">
    <citation type="submission" date="2023-07" db="EMBL/GenBank/DDBJ databases">
        <title>draft genome sequence of fig (Ficus carica).</title>
        <authorList>
            <person name="Takahashi T."/>
            <person name="Nishimura K."/>
        </authorList>
    </citation>
    <scope>NUCLEOTIDE SEQUENCE</scope>
</reference>
<dbReference type="InterPro" id="IPR046427">
    <property type="entry name" value="Legumain_prodom_sf"/>
</dbReference>
<feature type="domain" description="Legumain prodomain" evidence="2">
    <location>
        <begin position="33"/>
        <end position="121"/>
    </location>
</feature>
<dbReference type="AlphaFoldDB" id="A0AA88JFA7"/>
<dbReference type="GO" id="GO:0004197">
    <property type="term" value="F:cysteine-type endopeptidase activity"/>
    <property type="evidence" value="ECO:0007669"/>
    <property type="project" value="TreeGrafter"/>
</dbReference>
<protein>
    <recommendedName>
        <fullName evidence="2">Legumain prodomain domain-containing protein</fullName>
    </recommendedName>
</protein>
<dbReference type="GO" id="GO:0051603">
    <property type="term" value="P:proteolysis involved in protein catabolic process"/>
    <property type="evidence" value="ECO:0007669"/>
    <property type="project" value="TreeGrafter"/>
</dbReference>
<organism evidence="3 4">
    <name type="scientific">Ficus carica</name>
    <name type="common">Common fig</name>
    <dbReference type="NCBI Taxonomy" id="3494"/>
    <lineage>
        <taxon>Eukaryota</taxon>
        <taxon>Viridiplantae</taxon>
        <taxon>Streptophyta</taxon>
        <taxon>Embryophyta</taxon>
        <taxon>Tracheophyta</taxon>
        <taxon>Spermatophyta</taxon>
        <taxon>Magnoliopsida</taxon>
        <taxon>eudicotyledons</taxon>
        <taxon>Gunneridae</taxon>
        <taxon>Pentapetalae</taxon>
        <taxon>rosids</taxon>
        <taxon>fabids</taxon>
        <taxon>Rosales</taxon>
        <taxon>Moraceae</taxon>
        <taxon>Ficeae</taxon>
        <taxon>Ficus</taxon>
    </lineage>
</organism>
<evidence type="ECO:0000259" key="2">
    <source>
        <dbReference type="Pfam" id="PF20985"/>
    </source>
</evidence>
<dbReference type="EMBL" id="BTGU01014023">
    <property type="protein sequence ID" value="GMN71765.1"/>
    <property type="molecule type" value="Genomic_DNA"/>
</dbReference>
<dbReference type="Proteomes" id="UP001187192">
    <property type="component" value="Unassembled WGS sequence"/>
</dbReference>
<comment type="similarity">
    <text evidence="1">Belongs to the peptidase C13 family.</text>
</comment>
<dbReference type="Pfam" id="PF20985">
    <property type="entry name" value="Legum_prodom"/>
    <property type="match status" value="1"/>
</dbReference>
<dbReference type="InterPro" id="IPR048501">
    <property type="entry name" value="Legum_prodom"/>
</dbReference>
<dbReference type="PANTHER" id="PTHR12000">
    <property type="entry name" value="HEMOGLOBINASE FAMILY MEMBER"/>
    <property type="match status" value="1"/>
</dbReference>
<name>A0AA88JFA7_FICCA</name>
<dbReference type="Gene3D" id="1.10.132.130">
    <property type="match status" value="1"/>
</dbReference>
<proteinExistence type="inferred from homology"/>
<gene>
    <name evidence="3" type="ORF">TIFTF001_054149</name>
</gene>
<sequence>MTLHCSFLTRCQPVSLQLTRVPSGSLEYLETKKQLDDLVAKMKHEDDSFDQIRKLYSDMKNGLKVLNSVQPAGGHCPRILMEIYAKHCGRLSVYGLKHVGDIHTMCRAGVTAHEMAAASIKVVRAFAELLMRWGRRYNCKR</sequence>
<dbReference type="InterPro" id="IPR001096">
    <property type="entry name" value="Peptidase_C13"/>
</dbReference>
<dbReference type="GO" id="GO:0005773">
    <property type="term" value="C:vacuole"/>
    <property type="evidence" value="ECO:0007669"/>
    <property type="project" value="GOC"/>
</dbReference>
<dbReference type="GO" id="GO:0006624">
    <property type="term" value="P:vacuolar protein processing"/>
    <property type="evidence" value="ECO:0007669"/>
    <property type="project" value="TreeGrafter"/>
</dbReference>